<gene>
    <name evidence="1" type="ORF">O181_017911</name>
</gene>
<keyword evidence="2" id="KW-1185">Reference proteome</keyword>
<evidence type="ECO:0000313" key="1">
    <source>
        <dbReference type="EMBL" id="MBW0478196.1"/>
    </source>
</evidence>
<dbReference type="AlphaFoldDB" id="A0A9Q3GSF1"/>
<accession>A0A9Q3GSF1</accession>
<dbReference type="EMBL" id="AVOT02005094">
    <property type="protein sequence ID" value="MBW0478196.1"/>
    <property type="molecule type" value="Genomic_DNA"/>
</dbReference>
<evidence type="ECO:0000313" key="2">
    <source>
        <dbReference type="Proteomes" id="UP000765509"/>
    </source>
</evidence>
<sequence length="144" mass="16370">MYQAIKSRFSKTSWSSVSHHASKLFYLTNQSHSLTKNEISLGEAIEAIERQIGPLGRNKLIILSLLFLLPQMQYFITAALNTRLATKPSLIVNMEDILDIAQQISMKYSSDKYFQSMQLSKIDASRSNQSEGKQFMGSFFPKQP</sequence>
<protein>
    <submittedName>
        <fullName evidence="1">Uncharacterized protein</fullName>
    </submittedName>
</protein>
<name>A0A9Q3GSF1_9BASI</name>
<dbReference type="Proteomes" id="UP000765509">
    <property type="component" value="Unassembled WGS sequence"/>
</dbReference>
<proteinExistence type="predicted"/>
<reference evidence="1" key="1">
    <citation type="submission" date="2021-03" db="EMBL/GenBank/DDBJ databases">
        <title>Draft genome sequence of rust myrtle Austropuccinia psidii MF-1, a brazilian biotype.</title>
        <authorList>
            <person name="Quecine M.C."/>
            <person name="Pachon D.M.R."/>
            <person name="Bonatelli M.L."/>
            <person name="Correr F.H."/>
            <person name="Franceschini L.M."/>
            <person name="Leite T.F."/>
            <person name="Margarido G.R.A."/>
            <person name="Almeida C.A."/>
            <person name="Ferrarezi J.A."/>
            <person name="Labate C.A."/>
        </authorList>
    </citation>
    <scope>NUCLEOTIDE SEQUENCE</scope>
    <source>
        <strain evidence="1">MF-1</strain>
    </source>
</reference>
<organism evidence="1 2">
    <name type="scientific">Austropuccinia psidii MF-1</name>
    <dbReference type="NCBI Taxonomy" id="1389203"/>
    <lineage>
        <taxon>Eukaryota</taxon>
        <taxon>Fungi</taxon>
        <taxon>Dikarya</taxon>
        <taxon>Basidiomycota</taxon>
        <taxon>Pucciniomycotina</taxon>
        <taxon>Pucciniomycetes</taxon>
        <taxon>Pucciniales</taxon>
        <taxon>Sphaerophragmiaceae</taxon>
        <taxon>Austropuccinia</taxon>
    </lineage>
</organism>
<comment type="caution">
    <text evidence="1">The sequence shown here is derived from an EMBL/GenBank/DDBJ whole genome shotgun (WGS) entry which is preliminary data.</text>
</comment>